<gene>
    <name evidence="3" type="ORF">CXB51_002800</name>
</gene>
<keyword evidence="4" id="KW-1185">Reference proteome</keyword>
<evidence type="ECO:0000259" key="2">
    <source>
        <dbReference type="Pfam" id="PF13966"/>
    </source>
</evidence>
<dbReference type="InterPro" id="IPR012337">
    <property type="entry name" value="RNaseH-like_sf"/>
</dbReference>
<organism evidence="3 4">
    <name type="scientific">Gossypium anomalum</name>
    <dbReference type="NCBI Taxonomy" id="47600"/>
    <lineage>
        <taxon>Eukaryota</taxon>
        <taxon>Viridiplantae</taxon>
        <taxon>Streptophyta</taxon>
        <taxon>Embryophyta</taxon>
        <taxon>Tracheophyta</taxon>
        <taxon>Spermatophyta</taxon>
        <taxon>Magnoliopsida</taxon>
        <taxon>eudicotyledons</taxon>
        <taxon>Gunneridae</taxon>
        <taxon>Pentapetalae</taxon>
        <taxon>rosids</taxon>
        <taxon>malvids</taxon>
        <taxon>Malvales</taxon>
        <taxon>Malvaceae</taxon>
        <taxon>Malvoideae</taxon>
        <taxon>Gossypium</taxon>
    </lineage>
</organism>
<dbReference type="PANTHER" id="PTHR47074">
    <property type="entry name" value="BNAC02G40300D PROTEIN"/>
    <property type="match status" value="1"/>
</dbReference>
<dbReference type="GO" id="GO:0004523">
    <property type="term" value="F:RNA-DNA hybrid ribonuclease activity"/>
    <property type="evidence" value="ECO:0007669"/>
    <property type="project" value="InterPro"/>
</dbReference>
<sequence>MKEFYKKLWGLELPPKIAITIWRISWDFIPNFVNLRYRRIISNDRCPRCCSWEEDSLHIFRDCPATTEVWRLVHLPWVVNNMNQSLWEWLTWVLKREYEAVREIKRPVIMTKFFRAQEEVPRTTVYFDAAFDSSSSTSATGLVIWDLTENLLAVKSIIHNNIPSPFVAEAHACLEGLKLGISLGLQSIKIMGDSKTVIKKCQANLPDKSVLGAIINDIHNKKGVFKRLFFNTRTDRRTHKHIDSQKILLLEGGLLT</sequence>
<dbReference type="AlphaFoldDB" id="A0A8J5Z4Y4"/>
<dbReference type="EMBL" id="JAHUZN010000002">
    <property type="protein sequence ID" value="KAG8500774.1"/>
    <property type="molecule type" value="Genomic_DNA"/>
</dbReference>
<feature type="domain" description="Reverse transcriptase zinc-binding" evidence="2">
    <location>
        <begin position="3"/>
        <end position="70"/>
    </location>
</feature>
<protein>
    <recommendedName>
        <fullName evidence="5">RNase H type-1 domain-containing protein</fullName>
    </recommendedName>
</protein>
<comment type="caution">
    <text evidence="3">The sequence shown here is derived from an EMBL/GenBank/DDBJ whole genome shotgun (WGS) entry which is preliminary data.</text>
</comment>
<dbReference type="InterPro" id="IPR052929">
    <property type="entry name" value="RNase_H-like_EbsB-rel"/>
</dbReference>
<reference evidence="3 4" key="1">
    <citation type="journal article" date="2021" name="bioRxiv">
        <title>The Gossypium anomalum genome as a resource for cotton improvement and evolutionary analysis of hybrid incompatibility.</title>
        <authorList>
            <person name="Grover C.E."/>
            <person name="Yuan D."/>
            <person name="Arick M.A."/>
            <person name="Miller E.R."/>
            <person name="Hu G."/>
            <person name="Peterson D.G."/>
            <person name="Wendel J.F."/>
            <person name="Udall J.A."/>
        </authorList>
    </citation>
    <scope>NUCLEOTIDE SEQUENCE [LARGE SCALE GENOMIC DNA]</scope>
    <source>
        <strain evidence="3">JFW-Udall</strain>
        <tissue evidence="3">Leaf</tissue>
    </source>
</reference>
<dbReference type="InterPro" id="IPR026960">
    <property type="entry name" value="RVT-Znf"/>
</dbReference>
<dbReference type="InterPro" id="IPR036397">
    <property type="entry name" value="RNaseH_sf"/>
</dbReference>
<dbReference type="OrthoDB" id="1001105at2759"/>
<dbReference type="InterPro" id="IPR002156">
    <property type="entry name" value="RNaseH_domain"/>
</dbReference>
<dbReference type="Pfam" id="PF13456">
    <property type="entry name" value="RVT_3"/>
    <property type="match status" value="1"/>
</dbReference>
<evidence type="ECO:0000313" key="4">
    <source>
        <dbReference type="Proteomes" id="UP000701853"/>
    </source>
</evidence>
<dbReference type="Gene3D" id="3.30.420.10">
    <property type="entry name" value="Ribonuclease H-like superfamily/Ribonuclease H"/>
    <property type="match status" value="1"/>
</dbReference>
<feature type="domain" description="RNase H type-1" evidence="1">
    <location>
        <begin position="127"/>
        <end position="220"/>
    </location>
</feature>
<evidence type="ECO:0008006" key="5">
    <source>
        <dbReference type="Google" id="ProtNLM"/>
    </source>
</evidence>
<accession>A0A8J5Z4Y4</accession>
<dbReference type="Proteomes" id="UP000701853">
    <property type="component" value="Chromosome 2"/>
</dbReference>
<proteinExistence type="predicted"/>
<dbReference type="GO" id="GO:0003676">
    <property type="term" value="F:nucleic acid binding"/>
    <property type="evidence" value="ECO:0007669"/>
    <property type="project" value="InterPro"/>
</dbReference>
<dbReference type="PANTHER" id="PTHR47074:SF61">
    <property type="entry name" value="RNASE H TYPE-1 DOMAIN-CONTAINING PROTEIN"/>
    <property type="match status" value="1"/>
</dbReference>
<evidence type="ECO:0000259" key="1">
    <source>
        <dbReference type="Pfam" id="PF13456"/>
    </source>
</evidence>
<dbReference type="CDD" id="cd06222">
    <property type="entry name" value="RNase_H_like"/>
    <property type="match status" value="1"/>
</dbReference>
<evidence type="ECO:0000313" key="3">
    <source>
        <dbReference type="EMBL" id="KAG8500774.1"/>
    </source>
</evidence>
<dbReference type="InterPro" id="IPR044730">
    <property type="entry name" value="RNase_H-like_dom_plant"/>
</dbReference>
<name>A0A8J5Z4Y4_9ROSI</name>
<dbReference type="SUPFAM" id="SSF53098">
    <property type="entry name" value="Ribonuclease H-like"/>
    <property type="match status" value="1"/>
</dbReference>
<dbReference type="Pfam" id="PF13966">
    <property type="entry name" value="zf-RVT"/>
    <property type="match status" value="1"/>
</dbReference>